<name>A0A364LN74_9GAMM</name>
<dbReference type="AlphaFoldDB" id="A0A364LN74"/>
<reference evidence="2 3" key="1">
    <citation type="submission" date="2017-02" db="EMBL/GenBank/DDBJ databases">
        <title>Legionella quilivanii strain from human: case report and whole genome sequencing analysis.</title>
        <authorList>
            <person name="Lalancette C."/>
            <person name="Leduc J.-M."/>
            <person name="Levesque S."/>
            <person name="Fournier E."/>
            <person name="Saoud J."/>
            <person name="Faucher S.P."/>
            <person name="Bernard K."/>
            <person name="Martineau C."/>
            <person name="Longtin J."/>
        </authorList>
    </citation>
    <scope>NUCLEOTIDE SEQUENCE [LARGE SCALE GENOMIC DNA]</scope>
    <source>
        <strain evidence="2 3">ID143958</strain>
    </source>
</reference>
<comment type="caution">
    <text evidence="2">The sequence shown here is derived from an EMBL/GenBank/DDBJ whole genome shotgun (WGS) entry which is preliminary data.</text>
</comment>
<dbReference type="Pfam" id="PF20376">
    <property type="entry name" value="DUF6671"/>
    <property type="match status" value="1"/>
</dbReference>
<organism evidence="2 3">
    <name type="scientific">Legionella quinlivanii</name>
    <dbReference type="NCBI Taxonomy" id="45073"/>
    <lineage>
        <taxon>Bacteria</taxon>
        <taxon>Pseudomonadati</taxon>
        <taxon>Pseudomonadota</taxon>
        <taxon>Gammaproteobacteria</taxon>
        <taxon>Legionellales</taxon>
        <taxon>Legionellaceae</taxon>
        <taxon>Legionella</taxon>
    </lineage>
</organism>
<evidence type="ECO:0000259" key="1">
    <source>
        <dbReference type="Pfam" id="PF20376"/>
    </source>
</evidence>
<dbReference type="InterPro" id="IPR046612">
    <property type="entry name" value="DUF6671"/>
</dbReference>
<dbReference type="RefSeq" id="WP_112218140.1">
    <property type="nucleotide sequence ID" value="NZ_MVJN01000001.1"/>
</dbReference>
<dbReference type="Proteomes" id="UP000249458">
    <property type="component" value="Unassembled WGS sequence"/>
</dbReference>
<sequence>MHYRNQSVLLASKHEKEKAIAKVFFDTLSCTLDVHEFDTDQFGSFTGEIPRTLSPYDTCVLKAKRAAEDYGYDLVIASEGSFGPHPAFPFTPVDHEIMVFLDRKNNWVIAEQYTTPKTNYRMMTITAQTELSDFLDKAGFPGHGLTLQTNSDKKVLAKGIRDRTALQNALSLGFQNEKELFLATDMRAMMNPTRMNAISMLAEKLAHRIQCCCPDCLAPGFGLKQVSGYLPCGECSSPTSLCQYEIWGCIQCDYQEKRPRRDGVKVAEPQYCDYCNP</sequence>
<dbReference type="EMBL" id="MVJN01000001">
    <property type="protein sequence ID" value="RAP38496.1"/>
    <property type="molecule type" value="Genomic_DNA"/>
</dbReference>
<accession>A0A364LN74</accession>
<evidence type="ECO:0000313" key="3">
    <source>
        <dbReference type="Proteomes" id="UP000249458"/>
    </source>
</evidence>
<evidence type="ECO:0000313" key="2">
    <source>
        <dbReference type="EMBL" id="RAP38496.1"/>
    </source>
</evidence>
<feature type="domain" description="DUF6671" evidence="1">
    <location>
        <begin position="62"/>
        <end position="277"/>
    </location>
</feature>
<protein>
    <recommendedName>
        <fullName evidence="1">DUF6671 domain-containing protein</fullName>
    </recommendedName>
</protein>
<gene>
    <name evidence="2" type="ORF">B1207_01000</name>
</gene>
<proteinExistence type="predicted"/>